<dbReference type="GO" id="GO:0004099">
    <property type="term" value="F:chitin deacetylase activity"/>
    <property type="evidence" value="ECO:0007669"/>
    <property type="project" value="UniProtKB-EC"/>
</dbReference>
<feature type="domain" description="NodB homology" evidence="15">
    <location>
        <begin position="140"/>
        <end position="338"/>
    </location>
</feature>
<evidence type="ECO:0000256" key="11">
    <source>
        <dbReference type="ARBA" id="ARBA00023326"/>
    </source>
</evidence>
<comment type="subcellular location">
    <subcellularLocation>
        <location evidence="2">Cell membrane</location>
        <topology evidence="2">Lipid-anchor</topology>
        <topology evidence="2">GPI-anchor</topology>
    </subcellularLocation>
</comment>
<dbReference type="GO" id="GO:0071555">
    <property type="term" value="P:cell wall organization"/>
    <property type="evidence" value="ECO:0007669"/>
    <property type="project" value="UniProtKB-KW"/>
</dbReference>
<evidence type="ECO:0000256" key="8">
    <source>
        <dbReference type="ARBA" id="ARBA00023285"/>
    </source>
</evidence>
<keyword evidence="10" id="KW-0961">Cell wall biogenesis/degradation</keyword>
<keyword evidence="14" id="KW-0732">Signal</keyword>
<dbReference type="EC" id="3.5.1.41" evidence="12"/>
<evidence type="ECO:0000256" key="7">
    <source>
        <dbReference type="ARBA" id="ARBA00023277"/>
    </source>
</evidence>
<evidence type="ECO:0000256" key="13">
    <source>
        <dbReference type="ARBA" id="ARBA00048494"/>
    </source>
</evidence>
<dbReference type="InterPro" id="IPR002509">
    <property type="entry name" value="NODB_dom"/>
</dbReference>
<feature type="chain" id="PRO_5040165083" description="chitin deacetylase" evidence="14">
    <location>
        <begin position="30"/>
        <end position="364"/>
    </location>
</feature>
<dbReference type="PANTHER" id="PTHR10587">
    <property type="entry name" value="GLYCOSYL TRANSFERASE-RELATED"/>
    <property type="match status" value="1"/>
</dbReference>
<evidence type="ECO:0000256" key="12">
    <source>
        <dbReference type="ARBA" id="ARBA00024056"/>
    </source>
</evidence>
<proteinExistence type="predicted"/>
<evidence type="ECO:0000256" key="9">
    <source>
        <dbReference type="ARBA" id="ARBA00023288"/>
    </source>
</evidence>
<sequence>MLATTQKPKSRFPALFALGVALFSLGVEAQGPALVGEVAIKDARKECEPYHHAEIADALGSFPPIWQAASIVSGDSNAEAKWASIQPNVPDIPPKGNLEGNVEGINYPSDDPDCWWTNTKCTQSKVTGVPEDVSIMPEPRTLGYGFDDGPNCSHNAFYDYLQSQNQKASMFFIGSNVMDWPLEAKRAVTDGHEVCIHGWSHKYMTAFESPDAFAELYYTVKIATGVTPTCWRPPYGDVDDRIRAIAHGLGLRTVMWIYDSQDWQLGVTPGVTSETVDKEYQTMIDDAKKGMFDTAGTIILAHEINEITMSHAIKYYPKLKEAFAYIVPVSVGYNLTHPYVEQDFTMPNFAQCESCVFSWVKFLS</sequence>
<dbReference type="PANTHER" id="PTHR10587:SF98">
    <property type="entry name" value="CHITIN DEACETYLASE"/>
    <property type="match status" value="1"/>
</dbReference>
<protein>
    <recommendedName>
        <fullName evidence="12">chitin deacetylase</fullName>
        <ecNumber evidence="12">3.5.1.41</ecNumber>
    </recommendedName>
</protein>
<gene>
    <name evidence="16" type="ORF">CPB84DRAFT_1815311</name>
</gene>
<evidence type="ECO:0000256" key="2">
    <source>
        <dbReference type="ARBA" id="ARBA00004609"/>
    </source>
</evidence>
<dbReference type="OrthoDB" id="407355at2759"/>
<name>A0A9P5TNF5_GYMJU</name>
<dbReference type="GO" id="GO:0006032">
    <property type="term" value="P:chitin catabolic process"/>
    <property type="evidence" value="ECO:0007669"/>
    <property type="project" value="UniProtKB-KW"/>
</dbReference>
<evidence type="ECO:0000256" key="5">
    <source>
        <dbReference type="ARBA" id="ARBA00023024"/>
    </source>
</evidence>
<comment type="caution">
    <text evidence="16">The sequence shown here is derived from an EMBL/GenBank/DDBJ whole genome shotgun (WGS) entry which is preliminary data.</text>
</comment>
<reference evidence="16" key="1">
    <citation type="submission" date="2020-11" db="EMBL/GenBank/DDBJ databases">
        <authorList>
            <consortium name="DOE Joint Genome Institute"/>
            <person name="Ahrendt S."/>
            <person name="Riley R."/>
            <person name="Andreopoulos W."/>
            <person name="LaButti K."/>
            <person name="Pangilinan J."/>
            <person name="Ruiz-duenas F.J."/>
            <person name="Barrasa J.M."/>
            <person name="Sanchez-Garcia M."/>
            <person name="Camarero S."/>
            <person name="Miyauchi S."/>
            <person name="Serrano A."/>
            <person name="Linde D."/>
            <person name="Babiker R."/>
            <person name="Drula E."/>
            <person name="Ayuso-Fernandez I."/>
            <person name="Pacheco R."/>
            <person name="Padilla G."/>
            <person name="Ferreira P."/>
            <person name="Barriuso J."/>
            <person name="Kellner H."/>
            <person name="Castanera R."/>
            <person name="Alfaro M."/>
            <person name="Ramirez L."/>
            <person name="Pisabarro A.G."/>
            <person name="Kuo A."/>
            <person name="Tritt A."/>
            <person name="Lipzen A."/>
            <person name="He G."/>
            <person name="Yan M."/>
            <person name="Ng V."/>
            <person name="Cullen D."/>
            <person name="Martin F."/>
            <person name="Rosso M.-N."/>
            <person name="Henrissat B."/>
            <person name="Hibbett D."/>
            <person name="Martinez A.T."/>
            <person name="Grigoriev I.V."/>
        </authorList>
    </citation>
    <scope>NUCLEOTIDE SEQUENCE</scope>
    <source>
        <strain evidence="16">AH 44721</strain>
    </source>
</reference>
<keyword evidence="7" id="KW-0119">Carbohydrate metabolism</keyword>
<keyword evidence="11" id="KW-0624">Polysaccharide degradation</keyword>
<keyword evidence="17" id="KW-1185">Reference proteome</keyword>
<keyword evidence="3" id="KW-1003">Cell membrane</keyword>
<keyword evidence="4" id="KW-0336">GPI-anchor</keyword>
<dbReference type="InterPro" id="IPR011330">
    <property type="entry name" value="Glyco_hydro/deAcase_b/a-brl"/>
</dbReference>
<keyword evidence="4" id="KW-0325">Glycoprotein</keyword>
<dbReference type="GO" id="GO:0098552">
    <property type="term" value="C:side of membrane"/>
    <property type="evidence" value="ECO:0007669"/>
    <property type="project" value="UniProtKB-KW"/>
</dbReference>
<organism evidence="16 17">
    <name type="scientific">Gymnopilus junonius</name>
    <name type="common">Spectacular rustgill mushroom</name>
    <name type="synonym">Gymnopilus spectabilis subsp. junonius</name>
    <dbReference type="NCBI Taxonomy" id="109634"/>
    <lineage>
        <taxon>Eukaryota</taxon>
        <taxon>Fungi</taxon>
        <taxon>Dikarya</taxon>
        <taxon>Basidiomycota</taxon>
        <taxon>Agaricomycotina</taxon>
        <taxon>Agaricomycetes</taxon>
        <taxon>Agaricomycetidae</taxon>
        <taxon>Agaricales</taxon>
        <taxon>Agaricineae</taxon>
        <taxon>Hymenogastraceae</taxon>
        <taxon>Gymnopilus</taxon>
    </lineage>
</organism>
<evidence type="ECO:0000256" key="10">
    <source>
        <dbReference type="ARBA" id="ARBA00023316"/>
    </source>
</evidence>
<evidence type="ECO:0000313" key="17">
    <source>
        <dbReference type="Proteomes" id="UP000724874"/>
    </source>
</evidence>
<keyword evidence="8" id="KW-0170">Cobalt</keyword>
<dbReference type="PROSITE" id="PS51677">
    <property type="entry name" value="NODB"/>
    <property type="match status" value="1"/>
</dbReference>
<dbReference type="EMBL" id="JADNYJ010000045">
    <property type="protein sequence ID" value="KAF8900822.1"/>
    <property type="molecule type" value="Genomic_DNA"/>
</dbReference>
<evidence type="ECO:0000256" key="3">
    <source>
        <dbReference type="ARBA" id="ARBA00022475"/>
    </source>
</evidence>
<keyword evidence="6" id="KW-0472">Membrane</keyword>
<dbReference type="SUPFAM" id="SSF88713">
    <property type="entry name" value="Glycoside hydrolase/deacetylase"/>
    <property type="match status" value="1"/>
</dbReference>
<comment type="catalytic activity">
    <reaction evidence="13">
        <text>[(1-&gt;4)-N-acetyl-beta-D-glucosaminyl](n) + n H2O = chitosan + n acetate</text>
        <dbReference type="Rhea" id="RHEA:10464"/>
        <dbReference type="Rhea" id="RHEA-COMP:9593"/>
        <dbReference type="Rhea" id="RHEA-COMP:9597"/>
        <dbReference type="ChEBI" id="CHEBI:15377"/>
        <dbReference type="ChEBI" id="CHEBI:17029"/>
        <dbReference type="ChEBI" id="CHEBI:30089"/>
        <dbReference type="ChEBI" id="CHEBI:57704"/>
        <dbReference type="EC" id="3.5.1.41"/>
    </reaction>
    <physiologicalReaction direction="left-to-right" evidence="13">
        <dbReference type="Rhea" id="RHEA:10465"/>
    </physiologicalReaction>
</comment>
<keyword evidence="5" id="KW-0146">Chitin degradation</keyword>
<dbReference type="AlphaFoldDB" id="A0A9P5TNF5"/>
<dbReference type="GO" id="GO:0005886">
    <property type="term" value="C:plasma membrane"/>
    <property type="evidence" value="ECO:0007669"/>
    <property type="project" value="UniProtKB-SubCell"/>
</dbReference>
<dbReference type="Pfam" id="PF01522">
    <property type="entry name" value="Polysacc_deac_1"/>
    <property type="match status" value="1"/>
</dbReference>
<comment type="cofactor">
    <cofactor evidence="1">
        <name>Co(2+)</name>
        <dbReference type="ChEBI" id="CHEBI:48828"/>
    </cofactor>
</comment>
<evidence type="ECO:0000256" key="6">
    <source>
        <dbReference type="ARBA" id="ARBA00023136"/>
    </source>
</evidence>
<keyword evidence="9" id="KW-0449">Lipoprotein</keyword>
<evidence type="ECO:0000256" key="14">
    <source>
        <dbReference type="SAM" id="SignalP"/>
    </source>
</evidence>
<dbReference type="GO" id="GO:0000272">
    <property type="term" value="P:polysaccharide catabolic process"/>
    <property type="evidence" value="ECO:0007669"/>
    <property type="project" value="UniProtKB-KW"/>
</dbReference>
<accession>A0A9P5TNF5</accession>
<feature type="signal peptide" evidence="14">
    <location>
        <begin position="1"/>
        <end position="29"/>
    </location>
</feature>
<dbReference type="Proteomes" id="UP000724874">
    <property type="component" value="Unassembled WGS sequence"/>
</dbReference>
<dbReference type="Gene3D" id="3.20.20.370">
    <property type="entry name" value="Glycoside hydrolase/deacetylase"/>
    <property type="match status" value="1"/>
</dbReference>
<evidence type="ECO:0000256" key="1">
    <source>
        <dbReference type="ARBA" id="ARBA00001941"/>
    </source>
</evidence>
<evidence type="ECO:0000259" key="15">
    <source>
        <dbReference type="PROSITE" id="PS51677"/>
    </source>
</evidence>
<evidence type="ECO:0000256" key="4">
    <source>
        <dbReference type="ARBA" id="ARBA00022622"/>
    </source>
</evidence>
<evidence type="ECO:0000313" key="16">
    <source>
        <dbReference type="EMBL" id="KAF8900822.1"/>
    </source>
</evidence>
<dbReference type="InterPro" id="IPR050248">
    <property type="entry name" value="Polysacc_deacetylase_ArnD"/>
</dbReference>
<dbReference type="GO" id="GO:0009272">
    <property type="term" value="P:fungal-type cell wall biogenesis"/>
    <property type="evidence" value="ECO:0007669"/>
    <property type="project" value="UniProtKB-ARBA"/>
</dbReference>